<evidence type="ECO:0000313" key="4">
    <source>
        <dbReference type="Proteomes" id="UP000664521"/>
    </source>
</evidence>
<accession>A0A8H3FIS1</accession>
<proteinExistence type="predicted"/>
<dbReference type="PANTHER" id="PTHR46411:SF3">
    <property type="entry name" value="AAA+ ATPASE DOMAIN-CONTAINING PROTEIN"/>
    <property type="match status" value="1"/>
</dbReference>
<dbReference type="InterPro" id="IPR027417">
    <property type="entry name" value="P-loop_NTPase"/>
</dbReference>
<dbReference type="Gene3D" id="3.40.50.300">
    <property type="entry name" value="P-loop containing nucleotide triphosphate hydrolases"/>
    <property type="match status" value="1"/>
</dbReference>
<feature type="domain" description="AAA+ ATPase" evidence="2">
    <location>
        <begin position="586"/>
        <end position="712"/>
    </location>
</feature>
<dbReference type="AlphaFoldDB" id="A0A8H3FIS1"/>
<feature type="compositionally biased region" description="Basic and acidic residues" evidence="1">
    <location>
        <begin position="50"/>
        <end position="59"/>
    </location>
</feature>
<keyword evidence="4" id="KW-1185">Reference proteome</keyword>
<dbReference type="Proteomes" id="UP000664521">
    <property type="component" value="Unassembled WGS sequence"/>
</dbReference>
<gene>
    <name evidence="3" type="ORF">HETSPECPRED_005790</name>
</gene>
<evidence type="ECO:0000259" key="2">
    <source>
        <dbReference type="SMART" id="SM00382"/>
    </source>
</evidence>
<evidence type="ECO:0000256" key="1">
    <source>
        <dbReference type="SAM" id="MobiDB-lite"/>
    </source>
</evidence>
<dbReference type="InterPro" id="IPR003959">
    <property type="entry name" value="ATPase_AAA_core"/>
</dbReference>
<feature type="region of interest" description="Disordered" evidence="1">
    <location>
        <begin position="472"/>
        <end position="493"/>
    </location>
</feature>
<dbReference type="Pfam" id="PF22942">
    <property type="entry name" value="DUF7025"/>
    <property type="match status" value="1"/>
</dbReference>
<feature type="region of interest" description="Disordered" evidence="1">
    <location>
        <begin position="38"/>
        <end position="98"/>
    </location>
</feature>
<dbReference type="PANTHER" id="PTHR46411">
    <property type="entry name" value="FAMILY ATPASE, PUTATIVE-RELATED"/>
    <property type="match status" value="1"/>
</dbReference>
<dbReference type="EMBL" id="CAJPDS010000038">
    <property type="protein sequence ID" value="CAF9925263.1"/>
    <property type="molecule type" value="Genomic_DNA"/>
</dbReference>
<name>A0A8H3FIS1_9LECA</name>
<dbReference type="SMART" id="SM00382">
    <property type="entry name" value="AAA"/>
    <property type="match status" value="1"/>
</dbReference>
<dbReference type="InterPro" id="IPR003593">
    <property type="entry name" value="AAA+_ATPase"/>
</dbReference>
<dbReference type="SUPFAM" id="SSF52540">
    <property type="entry name" value="P-loop containing nucleoside triphosphate hydrolases"/>
    <property type="match status" value="1"/>
</dbReference>
<reference evidence="3" key="1">
    <citation type="submission" date="2021-03" db="EMBL/GenBank/DDBJ databases">
        <authorList>
            <person name="Tagirdzhanova G."/>
        </authorList>
    </citation>
    <scope>NUCLEOTIDE SEQUENCE</scope>
</reference>
<dbReference type="GO" id="GO:0016887">
    <property type="term" value="F:ATP hydrolysis activity"/>
    <property type="evidence" value="ECO:0007669"/>
    <property type="project" value="InterPro"/>
</dbReference>
<protein>
    <recommendedName>
        <fullName evidence="2">AAA+ ATPase domain-containing protein</fullName>
    </recommendedName>
</protein>
<evidence type="ECO:0000313" key="3">
    <source>
        <dbReference type="EMBL" id="CAF9925263.1"/>
    </source>
</evidence>
<dbReference type="CDD" id="cd19481">
    <property type="entry name" value="RecA-like_protease"/>
    <property type="match status" value="1"/>
</dbReference>
<dbReference type="GO" id="GO:0005524">
    <property type="term" value="F:ATP binding"/>
    <property type="evidence" value="ECO:0007669"/>
    <property type="project" value="InterPro"/>
</dbReference>
<comment type="caution">
    <text evidence="3">The sequence shown here is derived from an EMBL/GenBank/DDBJ whole genome shotgun (WGS) entry which is preliminary data.</text>
</comment>
<dbReference type="OrthoDB" id="10042665at2759"/>
<sequence length="808" mass="91661">MGEAPEQNGSLKDAEIPDKKAELERRYVELLEKRVAALEALIPDNTGAKSDNKDAKKENVPTVNGTKASEESASKAEAEKKTGEAKDGEKEKEEKKEKPKLKFRSVVSRWNEETVCREDVPVNVDGTVAEAKKKAEKPVDYAFTYRRVMDSNNEKKLDYSELDIESPGLRKLLGENVTHYPSQLFEEKCLNMLSPFQPLVFNWANLEKATTAQESDADERKEAREHLAAMLQTLRTSEELESYFKNRESYMASKNITSEWLWTIFPPKTLLYARSFLSDGQVFEVERVEELTRDDGKSKGQCITCAAYDWDGTRFQRLTYTFDVETFAGPKPISSLRCFPLQYHQNEEGEDDSDSVRQSLISRGKKFVNLCTDEARRHGFQCDYDGLVISTSRGSSRLATSGADDDGRSFLSSGDGRSSLNTKTIRIKGKIIVDNFSFLRSGRNTLKSSSIPLGDLLSDDSSSYECQCSSCANSPSRKWRSPRGESANEVTDKKGFSKSDERLLLCPPRVLGYVLHQKIWCQFRIKDISTVSNDNYSRLFEEQLELDEQYKTLLKAFINNHQSAHTRKSAKPGSGQLTDFIENKGNGLVILLHGPPGVGKTLTAETVALFCGRPLLPVSVAEIGMEPDKAEENLHDIFADAGRWEAVLLIDEADVFLENRINSSDTNRNALVSVLLRVLEYYDGIMILTTNRIKSLDTAVQSRIHLAIQYKDLQIQQKYKIFSTFLDRIDQNRIEDRDKIEKNLKKELKKWMINGRQIRNIVSSADSLARSKHKKLSWEDLELAYDTTAEFLECLKDLTRDRREKAEA</sequence>
<dbReference type="InterPro" id="IPR054289">
    <property type="entry name" value="DUF7025"/>
</dbReference>
<organism evidence="3 4">
    <name type="scientific">Heterodermia speciosa</name>
    <dbReference type="NCBI Taxonomy" id="116794"/>
    <lineage>
        <taxon>Eukaryota</taxon>
        <taxon>Fungi</taxon>
        <taxon>Dikarya</taxon>
        <taxon>Ascomycota</taxon>
        <taxon>Pezizomycotina</taxon>
        <taxon>Lecanoromycetes</taxon>
        <taxon>OSLEUM clade</taxon>
        <taxon>Lecanoromycetidae</taxon>
        <taxon>Caliciales</taxon>
        <taxon>Physciaceae</taxon>
        <taxon>Heterodermia</taxon>
    </lineage>
</organism>
<dbReference type="Pfam" id="PF00004">
    <property type="entry name" value="AAA"/>
    <property type="match status" value="1"/>
</dbReference>
<feature type="compositionally biased region" description="Basic and acidic residues" evidence="1">
    <location>
        <begin position="68"/>
        <end position="97"/>
    </location>
</feature>